<evidence type="ECO:0000256" key="2">
    <source>
        <dbReference type="SAM" id="Phobius"/>
    </source>
</evidence>
<keyword evidence="2" id="KW-0812">Transmembrane</keyword>
<feature type="transmembrane region" description="Helical" evidence="2">
    <location>
        <begin position="7"/>
        <end position="29"/>
    </location>
</feature>
<feature type="region of interest" description="Disordered" evidence="1">
    <location>
        <begin position="308"/>
        <end position="330"/>
    </location>
</feature>
<keyword evidence="2" id="KW-0472">Membrane</keyword>
<dbReference type="Pfam" id="PF02470">
    <property type="entry name" value="MlaD"/>
    <property type="match status" value="1"/>
</dbReference>
<dbReference type="InterPro" id="IPR052336">
    <property type="entry name" value="MlaD_Phospholipid_Transporter"/>
</dbReference>
<feature type="domain" description="Mce/MlaD" evidence="3">
    <location>
        <begin position="38"/>
        <end position="116"/>
    </location>
</feature>
<gene>
    <name evidence="4" type="ORF">HMPREF1981_00941</name>
</gene>
<dbReference type="EMBL" id="AWSV01000054">
    <property type="protein sequence ID" value="ERI86430.1"/>
    <property type="molecule type" value="Genomic_DNA"/>
</dbReference>
<dbReference type="PATRIC" id="fig|1321819.3.peg.870"/>
<dbReference type="AlphaFoldDB" id="U2CPG0"/>
<sequence>MKDTKKVLRLGIFIATGLVLFTIAIYLIGNKGNLFSPTTEIFSSFKDIRGLGVGSNVRFAGINVGTVKNINITSDTTVIVSMSIRSSYTKYIYKNSTVQIGQEGLMGGKIMLISPGNSQTGKVVAGDYLAAADGMDIEGMIIKAKEIIEEVGEVVSNVNSIMGKLNEGDGDIARLINRNDLTTHLANTSQQLNASMANINEITRKVNSGKGDLGKLVNSDSISLQLKGIMRNLNTTSSRADSAIGEIHRTVHAINHGEGVLPRLIHDKKLGESVDTALVKVDDGVTQVSRAAQSIADSWILNIFSGNKDKKKKKKEQQADSIAAGKREKR</sequence>
<keyword evidence="2" id="KW-1133">Transmembrane helix</keyword>
<dbReference type="HOGENOM" id="CLU_054524_0_0_10"/>
<evidence type="ECO:0000256" key="1">
    <source>
        <dbReference type="SAM" id="MobiDB-lite"/>
    </source>
</evidence>
<dbReference type="PANTHER" id="PTHR33371">
    <property type="entry name" value="INTERMEMBRANE PHOSPHOLIPID TRANSPORT SYSTEM BINDING PROTEIN MLAD-RELATED"/>
    <property type="match status" value="1"/>
</dbReference>
<dbReference type="InterPro" id="IPR003399">
    <property type="entry name" value="Mce/MlaD"/>
</dbReference>
<evidence type="ECO:0000259" key="3">
    <source>
        <dbReference type="Pfam" id="PF02470"/>
    </source>
</evidence>
<accession>U2CPG0</accession>
<dbReference type="PANTHER" id="PTHR33371:SF4">
    <property type="entry name" value="INTERMEMBRANE PHOSPHOLIPID TRANSPORT SYSTEM BINDING PROTEIN MLAD"/>
    <property type="match status" value="1"/>
</dbReference>
<dbReference type="OrthoDB" id="9771725at2"/>
<proteinExistence type="predicted"/>
<comment type="caution">
    <text evidence="4">The sequence shown here is derived from an EMBL/GenBank/DDBJ whole genome shotgun (WGS) entry which is preliminary data.</text>
</comment>
<evidence type="ECO:0000313" key="4">
    <source>
        <dbReference type="EMBL" id="ERI86430.1"/>
    </source>
</evidence>
<dbReference type="Proteomes" id="UP000016496">
    <property type="component" value="Unassembled WGS sequence"/>
</dbReference>
<dbReference type="RefSeq" id="WP_021644305.1">
    <property type="nucleotide sequence ID" value="NZ_KE993070.1"/>
</dbReference>
<evidence type="ECO:0000313" key="5">
    <source>
        <dbReference type="Proteomes" id="UP000016496"/>
    </source>
</evidence>
<name>U2CPG0_9BACE</name>
<reference evidence="4 5" key="1">
    <citation type="submission" date="2013-08" db="EMBL/GenBank/DDBJ databases">
        <authorList>
            <person name="Weinstock G."/>
            <person name="Sodergren E."/>
            <person name="Wylie T."/>
            <person name="Fulton L."/>
            <person name="Fulton R."/>
            <person name="Fronick C."/>
            <person name="O'Laughlin M."/>
            <person name="Godfrey J."/>
            <person name="Miner T."/>
            <person name="Herter B."/>
            <person name="Appelbaum E."/>
            <person name="Cordes M."/>
            <person name="Lek S."/>
            <person name="Wollam A."/>
            <person name="Pepin K.H."/>
            <person name="Palsikar V.B."/>
            <person name="Mitreva M."/>
            <person name="Wilson R.K."/>
        </authorList>
    </citation>
    <scope>NUCLEOTIDE SEQUENCE [LARGE SCALE GENOMIC DNA]</scope>
    <source>
        <strain evidence="4 5">F0041</strain>
    </source>
</reference>
<protein>
    <submittedName>
        <fullName evidence="4">Virulence factor Mce family protein</fullName>
    </submittedName>
</protein>
<organism evidence="4 5">
    <name type="scientific">Bacteroides pyogenes F0041</name>
    <dbReference type="NCBI Taxonomy" id="1321819"/>
    <lineage>
        <taxon>Bacteria</taxon>
        <taxon>Pseudomonadati</taxon>
        <taxon>Bacteroidota</taxon>
        <taxon>Bacteroidia</taxon>
        <taxon>Bacteroidales</taxon>
        <taxon>Bacteroidaceae</taxon>
        <taxon>Bacteroides</taxon>
    </lineage>
</organism>